<dbReference type="CTD" id="8235045"/>
<proteinExistence type="predicted"/>
<dbReference type="KEGG" id="phu:Phum_PHUM250950"/>
<protein>
    <submittedName>
        <fullName evidence="2 3">Uncharacterized protein</fullName>
    </submittedName>
</protein>
<dbReference type="EMBL" id="AAZO01002909">
    <property type="status" value="NOT_ANNOTATED_CDS"/>
    <property type="molecule type" value="Genomic_DNA"/>
</dbReference>
<evidence type="ECO:0000313" key="2">
    <source>
        <dbReference type="EMBL" id="EEB13653.1"/>
    </source>
</evidence>
<gene>
    <name evidence="3" type="primary">8235045</name>
    <name evidence="2" type="ORF">Phum_PHUM250950</name>
</gene>
<evidence type="ECO:0000313" key="3">
    <source>
        <dbReference type="EnsemblMetazoa" id="PHUM250950-PA"/>
    </source>
</evidence>
<dbReference type="Proteomes" id="UP000009046">
    <property type="component" value="Unassembled WGS sequence"/>
</dbReference>
<reference evidence="3" key="3">
    <citation type="submission" date="2020-05" db="UniProtKB">
        <authorList>
            <consortium name="EnsemblMetazoa"/>
        </authorList>
    </citation>
    <scope>IDENTIFICATION</scope>
    <source>
        <strain evidence="3">USDA</strain>
    </source>
</reference>
<dbReference type="RefSeq" id="XP_002426391.1">
    <property type="nucleotide sequence ID" value="XM_002426346.1"/>
</dbReference>
<feature type="region of interest" description="Disordered" evidence="1">
    <location>
        <begin position="54"/>
        <end position="85"/>
    </location>
</feature>
<name>E0VJU7_PEDHC</name>
<dbReference type="EnsemblMetazoa" id="PHUM250950-RA">
    <property type="protein sequence ID" value="PHUM250950-PA"/>
    <property type="gene ID" value="PHUM250950"/>
</dbReference>
<dbReference type="HOGENOM" id="CLU_1505256_0_0_1"/>
<evidence type="ECO:0000256" key="1">
    <source>
        <dbReference type="SAM" id="MobiDB-lite"/>
    </source>
</evidence>
<keyword evidence="4" id="KW-1185">Reference proteome</keyword>
<reference evidence="2" key="1">
    <citation type="submission" date="2007-04" db="EMBL/GenBank/DDBJ databases">
        <title>Annotation of Pediculus humanus corporis strain USDA.</title>
        <authorList>
            <person name="Kirkness E."/>
            <person name="Hannick L."/>
            <person name="Hass B."/>
            <person name="Bruggner R."/>
            <person name="Lawson D."/>
            <person name="Bidwell S."/>
            <person name="Joardar V."/>
            <person name="Caler E."/>
            <person name="Walenz B."/>
            <person name="Inman J."/>
            <person name="Schobel S."/>
            <person name="Galinsky K."/>
            <person name="Amedeo P."/>
            <person name="Strausberg R."/>
        </authorList>
    </citation>
    <scope>NUCLEOTIDE SEQUENCE</scope>
    <source>
        <strain evidence="2">USDA</strain>
    </source>
</reference>
<sequence>MVINVINGIPIEQTNDFQDSILNKTNCNVILLAPAETVLQVAQLANLDNEIENINKPSSQLRPKPRPPSPKISNDDESSKKTETEMKNPLSYFSIFPLLLLFTRVSSVNINKGNLPENFQPGENIESFSALFQLAKLNIIARMMSKEIQILLPSDQSWRLKNYFKLLNKQKEKTLELRM</sequence>
<dbReference type="InParanoid" id="E0VJU7"/>
<accession>E0VJU7</accession>
<dbReference type="GeneID" id="8235045"/>
<reference evidence="2" key="2">
    <citation type="submission" date="2007-04" db="EMBL/GenBank/DDBJ databases">
        <title>The genome of the human body louse.</title>
        <authorList>
            <consortium name="The Human Body Louse Genome Consortium"/>
            <person name="Kirkness E."/>
            <person name="Walenz B."/>
            <person name="Hass B."/>
            <person name="Bruggner R."/>
            <person name="Strausberg R."/>
        </authorList>
    </citation>
    <scope>NUCLEOTIDE SEQUENCE</scope>
    <source>
        <strain evidence="2">USDA</strain>
    </source>
</reference>
<organism>
    <name type="scientific">Pediculus humanus subsp. corporis</name>
    <name type="common">Body louse</name>
    <dbReference type="NCBI Taxonomy" id="121224"/>
    <lineage>
        <taxon>Eukaryota</taxon>
        <taxon>Metazoa</taxon>
        <taxon>Ecdysozoa</taxon>
        <taxon>Arthropoda</taxon>
        <taxon>Hexapoda</taxon>
        <taxon>Insecta</taxon>
        <taxon>Pterygota</taxon>
        <taxon>Neoptera</taxon>
        <taxon>Paraneoptera</taxon>
        <taxon>Psocodea</taxon>
        <taxon>Troctomorpha</taxon>
        <taxon>Phthiraptera</taxon>
        <taxon>Anoplura</taxon>
        <taxon>Pediculidae</taxon>
        <taxon>Pediculus</taxon>
    </lineage>
</organism>
<feature type="compositionally biased region" description="Basic and acidic residues" evidence="1">
    <location>
        <begin position="73"/>
        <end position="85"/>
    </location>
</feature>
<dbReference type="VEuPathDB" id="VectorBase:PHUM250950"/>
<dbReference type="EMBL" id="DS235229">
    <property type="protein sequence ID" value="EEB13653.1"/>
    <property type="molecule type" value="Genomic_DNA"/>
</dbReference>
<evidence type="ECO:0000313" key="4">
    <source>
        <dbReference type="Proteomes" id="UP000009046"/>
    </source>
</evidence>
<dbReference type="AlphaFoldDB" id="E0VJU7"/>